<dbReference type="KEGG" id="dgi:Desgi_2790"/>
<dbReference type="RefSeq" id="WP_006523626.1">
    <property type="nucleotide sequence ID" value="NC_021184.1"/>
</dbReference>
<accession>R4KRF3</accession>
<dbReference type="OrthoDB" id="1809016at2"/>
<dbReference type="HOGENOM" id="CLU_2914924_0_0_9"/>
<gene>
    <name evidence="1" type="ORF">Desgi_2790</name>
</gene>
<keyword evidence="2" id="KW-1185">Reference proteome</keyword>
<proteinExistence type="predicted"/>
<reference evidence="1 2" key="1">
    <citation type="submission" date="2012-01" db="EMBL/GenBank/DDBJ databases">
        <title>Complete sequence of Desulfotomaculum gibsoniae DSM 7213.</title>
        <authorList>
            <consortium name="US DOE Joint Genome Institute"/>
            <person name="Lucas S."/>
            <person name="Han J."/>
            <person name="Lapidus A."/>
            <person name="Cheng J.-F."/>
            <person name="Goodwin L."/>
            <person name="Pitluck S."/>
            <person name="Peters L."/>
            <person name="Ovchinnikova G."/>
            <person name="Teshima H."/>
            <person name="Detter J.C."/>
            <person name="Han C."/>
            <person name="Tapia R."/>
            <person name="Land M."/>
            <person name="Hauser L."/>
            <person name="Kyrpides N."/>
            <person name="Ivanova N."/>
            <person name="Pagani I."/>
            <person name="Parshina S."/>
            <person name="Plugge C."/>
            <person name="Muyzer G."/>
            <person name="Kuever J."/>
            <person name="Ivanova A."/>
            <person name="Nazina T."/>
            <person name="Klenk H.-P."/>
            <person name="Brambilla E."/>
            <person name="Spring S."/>
            <person name="Stams A.F."/>
            <person name="Woyke T."/>
        </authorList>
    </citation>
    <scope>NUCLEOTIDE SEQUENCE [LARGE SCALE GENOMIC DNA]</scope>
    <source>
        <strain evidence="1 2">DSM 7213</strain>
    </source>
</reference>
<evidence type="ECO:0000313" key="1">
    <source>
        <dbReference type="EMBL" id="AGL02191.1"/>
    </source>
</evidence>
<protein>
    <submittedName>
        <fullName evidence="1">Uncharacterized protein</fullName>
    </submittedName>
</protein>
<dbReference type="AlphaFoldDB" id="R4KRF3"/>
<name>R4KRF3_9FIRM</name>
<dbReference type="Proteomes" id="UP000013520">
    <property type="component" value="Chromosome"/>
</dbReference>
<organism evidence="1 2">
    <name type="scientific">Desulfoscipio gibsoniae DSM 7213</name>
    <dbReference type="NCBI Taxonomy" id="767817"/>
    <lineage>
        <taxon>Bacteria</taxon>
        <taxon>Bacillati</taxon>
        <taxon>Bacillota</taxon>
        <taxon>Clostridia</taxon>
        <taxon>Eubacteriales</taxon>
        <taxon>Desulfallaceae</taxon>
        <taxon>Desulfoscipio</taxon>
    </lineage>
</organism>
<dbReference type="STRING" id="767817.Desgi_2790"/>
<sequence length="61" mass="6904">MEKMITQLNQKRSAVNLPNIKNILDCKPGLRLSSFNLTPGRIIVIFNPDCIDADMIFETVL</sequence>
<evidence type="ECO:0000313" key="2">
    <source>
        <dbReference type="Proteomes" id="UP000013520"/>
    </source>
</evidence>
<dbReference type="EMBL" id="CP003273">
    <property type="protein sequence ID" value="AGL02191.1"/>
    <property type="molecule type" value="Genomic_DNA"/>
</dbReference>